<accession>A0A367UHV0</accession>
<name>A0A367UHV0_9PROT</name>
<comment type="caution">
    <text evidence="1">The sequence shown here is derived from an EMBL/GenBank/DDBJ whole genome shotgun (WGS) entry which is preliminary data.</text>
</comment>
<organism evidence="1 2">
    <name type="scientific">Thalassospira xianhensis MCCC 1A02616</name>
    <dbReference type="NCBI Taxonomy" id="1177929"/>
    <lineage>
        <taxon>Bacteria</taxon>
        <taxon>Pseudomonadati</taxon>
        <taxon>Pseudomonadota</taxon>
        <taxon>Alphaproteobacteria</taxon>
        <taxon>Rhodospirillales</taxon>
        <taxon>Thalassospiraceae</taxon>
        <taxon>Thalassospira</taxon>
    </lineage>
</organism>
<evidence type="ECO:0000313" key="1">
    <source>
        <dbReference type="EMBL" id="RCK07749.1"/>
    </source>
</evidence>
<gene>
    <name evidence="1" type="ORF">TH5_01500</name>
</gene>
<evidence type="ECO:0000313" key="2">
    <source>
        <dbReference type="Proteomes" id="UP000252419"/>
    </source>
</evidence>
<sequence>MVAARARCFLALRRGNLNSIAKHIVLVAYRCSNRCSVQVVIPYRYIIRAKCRGVEEPVYLSRTAEIMLGIHEVSSEAAPVIGVCTFSDARPTVSHTLFGEKVTPEPAVFHTEYRIHGDRLLRKLTFDYSSLVSPRQRACSFARKPGGSLDLHKVGNFVSADDFQNVMRLYAGAGLKEGAPLLSPVSVGRPRVFPKPKFAHYIIEQVDADTLEHAEFEVRQRLEQQMCIIDGDIFVPSRGPVFEYDFRSGLLIAKPEMGHLPDRANVFSEHEIKDIELRSSICPGCAVVGTIEGMPTSQTDCVRLHRVLSAARRLLRSSVVARFVVGQRPGVFEAFSALAAYAEPTFDWRLRPGENLLFEDAVTALQTLVEVVSSEKFPGSLSNELQALIDVERLHTPVVNELFMR</sequence>
<reference evidence="1 2" key="1">
    <citation type="submission" date="2014-07" db="EMBL/GenBank/DDBJ databases">
        <title>Draft genome sequence of Thalassospira xianhensis P-4 (MCCC 1A02616).</title>
        <authorList>
            <person name="Lai Q."/>
            <person name="Shao Z."/>
        </authorList>
    </citation>
    <scope>NUCLEOTIDE SEQUENCE [LARGE SCALE GENOMIC DNA]</scope>
    <source>
        <strain evidence="1 2">MCCC 1A02616</strain>
    </source>
</reference>
<protein>
    <submittedName>
        <fullName evidence="1">Uncharacterized protein</fullName>
    </submittedName>
</protein>
<dbReference type="AlphaFoldDB" id="A0A367UHV0"/>
<dbReference type="EMBL" id="JPWA01000001">
    <property type="protein sequence ID" value="RCK07749.1"/>
    <property type="molecule type" value="Genomic_DNA"/>
</dbReference>
<keyword evidence="2" id="KW-1185">Reference proteome</keyword>
<dbReference type="Proteomes" id="UP000252419">
    <property type="component" value="Unassembled WGS sequence"/>
</dbReference>
<proteinExistence type="predicted"/>